<accession>W2QFH6</accession>
<evidence type="ECO:0000313" key="2">
    <source>
        <dbReference type="Proteomes" id="UP000018817"/>
    </source>
</evidence>
<sequence length="82" mass="9460">MIPCTSRATKKEIKKVWTEKLLPFLENSHAESGAKERFPQEIVKKWINEPIQPDGTSCGLMVLGMVYLFVHNAHRFKTSSYH</sequence>
<dbReference type="RefSeq" id="XP_008903455.1">
    <property type="nucleotide sequence ID" value="XM_008905207.1"/>
</dbReference>
<dbReference type="Proteomes" id="UP000018817">
    <property type="component" value="Unassembled WGS sequence"/>
</dbReference>
<reference evidence="1 2" key="2">
    <citation type="submission" date="2013-11" db="EMBL/GenBank/DDBJ databases">
        <title>The Genome Sequence of Phytophthora parasitica INRA-310.</title>
        <authorList>
            <consortium name="The Broad Institute Genomics Platform"/>
            <person name="Russ C."/>
            <person name="Tyler B."/>
            <person name="Panabieres F."/>
            <person name="Shan W."/>
            <person name="Tripathy S."/>
            <person name="Grunwald N."/>
            <person name="Machado M."/>
            <person name="Johnson C.S."/>
            <person name="Arredondo F."/>
            <person name="Hong C."/>
            <person name="Coffey M."/>
            <person name="Young S.K."/>
            <person name="Zeng Q."/>
            <person name="Gargeya S."/>
            <person name="Fitzgerald M."/>
            <person name="Abouelleil A."/>
            <person name="Alvarado L."/>
            <person name="Chapman S.B."/>
            <person name="Gainer-Dewar J."/>
            <person name="Goldberg J."/>
            <person name="Griggs A."/>
            <person name="Gujja S."/>
            <person name="Hansen M."/>
            <person name="Howarth C."/>
            <person name="Imamovic A."/>
            <person name="Ireland A."/>
            <person name="Larimer J."/>
            <person name="McCowan C."/>
            <person name="Murphy C."/>
            <person name="Pearson M."/>
            <person name="Poon T.W."/>
            <person name="Priest M."/>
            <person name="Roberts A."/>
            <person name="Saif S."/>
            <person name="Shea T."/>
            <person name="Sykes S."/>
            <person name="Wortman J."/>
            <person name="Nusbaum C."/>
            <person name="Birren B."/>
        </authorList>
    </citation>
    <scope>NUCLEOTIDE SEQUENCE [LARGE SCALE GENOMIC DNA]</scope>
    <source>
        <strain evidence="1 2">INRA-310</strain>
    </source>
</reference>
<dbReference type="GeneID" id="20191200"/>
<proteinExistence type="predicted"/>
<organism evidence="1 2">
    <name type="scientific">Phytophthora nicotianae (strain INRA-310)</name>
    <name type="common">Phytophthora parasitica</name>
    <dbReference type="NCBI Taxonomy" id="761204"/>
    <lineage>
        <taxon>Eukaryota</taxon>
        <taxon>Sar</taxon>
        <taxon>Stramenopiles</taxon>
        <taxon>Oomycota</taxon>
        <taxon>Peronosporomycetes</taxon>
        <taxon>Peronosporales</taxon>
        <taxon>Peronosporaceae</taxon>
        <taxon>Phytophthora</taxon>
    </lineage>
</organism>
<dbReference type="VEuPathDB" id="FungiDB:PPTG_22601"/>
<evidence type="ECO:0000313" key="1">
    <source>
        <dbReference type="EMBL" id="ETN11626.1"/>
    </source>
</evidence>
<evidence type="ECO:0008006" key="3">
    <source>
        <dbReference type="Google" id="ProtNLM"/>
    </source>
</evidence>
<gene>
    <name evidence="1" type="ORF">PPTG_22601</name>
</gene>
<reference evidence="2" key="1">
    <citation type="submission" date="2011-12" db="EMBL/GenBank/DDBJ databases">
        <authorList>
            <consortium name="The Broad Institute Genome Sequencing Platform"/>
            <person name="Russ C."/>
            <person name="Tyler B."/>
            <person name="Panabieres F."/>
            <person name="Shan W."/>
            <person name="Tripathy S."/>
            <person name="Grunwald N."/>
            <person name="Machado M."/>
            <person name="Young S.K."/>
            <person name="Zeng Q."/>
            <person name="Gargeya S."/>
            <person name="Fitzgerald M."/>
            <person name="Haas B."/>
            <person name="Abouelleil A."/>
            <person name="Alvarado L."/>
            <person name="Arachchi H.M."/>
            <person name="Berlin A."/>
            <person name="Chapman S.B."/>
            <person name="Gearin G."/>
            <person name="Goldberg J."/>
            <person name="Griggs A."/>
            <person name="Gujja S."/>
            <person name="Hansen M."/>
            <person name="Heiman D."/>
            <person name="Howarth C."/>
            <person name="Larimer J."/>
            <person name="Lui A."/>
            <person name="MacDonald P.J.P."/>
            <person name="McCowen C."/>
            <person name="Montmayeur A."/>
            <person name="Murphy C."/>
            <person name="Neiman D."/>
            <person name="Pearson M."/>
            <person name="Priest M."/>
            <person name="Roberts A."/>
            <person name="Saif S."/>
            <person name="Shea T."/>
            <person name="Sisk P."/>
            <person name="Stolte C."/>
            <person name="Sykes S."/>
            <person name="Wortman J."/>
            <person name="Nusbaum C."/>
            <person name="Birren B."/>
        </authorList>
    </citation>
    <scope>NUCLEOTIDE SEQUENCE [LARGE SCALE GENOMIC DNA]</scope>
    <source>
        <strain evidence="2">INRA-310</strain>
    </source>
</reference>
<dbReference type="AlphaFoldDB" id="W2QFH6"/>
<name>W2QFH6_PHYN3</name>
<dbReference type="EMBL" id="KI669579">
    <property type="protein sequence ID" value="ETN11626.1"/>
    <property type="molecule type" value="Genomic_DNA"/>
</dbReference>
<protein>
    <recommendedName>
        <fullName evidence="3">Ubiquitin-like protease family profile domain-containing protein</fullName>
    </recommendedName>
</protein>